<accession>A0A0P8CIM3</accession>
<gene>
    <name evidence="3" type="ORF">MPEBLZ_02761</name>
</gene>
<evidence type="ECO:0000313" key="4">
    <source>
        <dbReference type="Proteomes" id="UP000050360"/>
    </source>
</evidence>
<dbReference type="Proteomes" id="UP000050360">
    <property type="component" value="Unassembled WGS sequence"/>
</dbReference>
<reference evidence="3 4" key="1">
    <citation type="submission" date="2015-09" db="EMBL/GenBank/DDBJ databases">
        <title>A metagenomics-based metabolic model of nitrate-dependent anaerobic oxidation of methane by Methanoperedens-like archaea.</title>
        <authorList>
            <person name="Arshad A."/>
            <person name="Speth D.R."/>
            <person name="De Graaf R.M."/>
            <person name="Op Den Camp H.J."/>
            <person name="Jetten M.S."/>
            <person name="Welte C.U."/>
        </authorList>
    </citation>
    <scope>NUCLEOTIDE SEQUENCE [LARGE SCALE GENOMIC DNA]</scope>
</reference>
<feature type="transmembrane region" description="Helical" evidence="2">
    <location>
        <begin position="6"/>
        <end position="26"/>
    </location>
</feature>
<feature type="compositionally biased region" description="Low complexity" evidence="1">
    <location>
        <begin position="182"/>
        <end position="192"/>
    </location>
</feature>
<proteinExistence type="predicted"/>
<dbReference type="AlphaFoldDB" id="A0A0P8CIM3"/>
<evidence type="ECO:0000256" key="2">
    <source>
        <dbReference type="SAM" id="Phobius"/>
    </source>
</evidence>
<keyword evidence="2" id="KW-0812">Transmembrane</keyword>
<protein>
    <submittedName>
        <fullName evidence="3">Uncharacterized protein</fullName>
    </submittedName>
</protein>
<evidence type="ECO:0000256" key="1">
    <source>
        <dbReference type="SAM" id="MobiDB-lite"/>
    </source>
</evidence>
<comment type="caution">
    <text evidence="3">The sequence shown here is derived from an EMBL/GenBank/DDBJ whole genome shotgun (WGS) entry which is preliminary data.</text>
</comment>
<keyword evidence="2" id="KW-1133">Transmembrane helix</keyword>
<sequence length="207" mass="23736">MSTDEIALFTIIVFLFIIAIYQFVLLRRSHEKKQHQEQKNIEYKDIVDITPEFKFETQTNNVDIHQIKDLMKPVTDIVIAEPDAETISIEEKIRRQKRDLKTFPDPDNKIHDIKNDTQEGIDEIPKTKPGITESHAAEDINVTVAMMEDVSGLKLEDTLIGIEEGKKRRKKIATKKSDSTIKKSIVSSVKPSVGEKEIKKIKPKKKS</sequence>
<feature type="region of interest" description="Disordered" evidence="1">
    <location>
        <begin position="168"/>
        <end position="207"/>
    </location>
</feature>
<evidence type="ECO:0000313" key="3">
    <source>
        <dbReference type="EMBL" id="KPQ42697.1"/>
    </source>
</evidence>
<name>A0A0P8CIM3_9EURY</name>
<organism evidence="3 4">
    <name type="scientific">Candidatus Methanoperedens nitratireducens</name>
    <dbReference type="NCBI Taxonomy" id="1392998"/>
    <lineage>
        <taxon>Archaea</taxon>
        <taxon>Methanobacteriati</taxon>
        <taxon>Methanobacteriota</taxon>
        <taxon>Stenosarchaea group</taxon>
        <taxon>Methanomicrobia</taxon>
        <taxon>Methanosarcinales</taxon>
        <taxon>ANME-2 cluster</taxon>
        <taxon>Candidatus Methanoperedentaceae</taxon>
        <taxon>Candidatus Methanoperedens</taxon>
    </lineage>
</organism>
<keyword evidence="2" id="KW-0472">Membrane</keyword>
<feature type="non-terminal residue" evidence="3">
    <location>
        <position position="207"/>
    </location>
</feature>
<dbReference type="EMBL" id="LKCM01000210">
    <property type="protein sequence ID" value="KPQ42697.1"/>
    <property type="molecule type" value="Genomic_DNA"/>
</dbReference>